<feature type="domain" description="FAD-binding FR-type" evidence="2">
    <location>
        <begin position="25"/>
        <end position="131"/>
    </location>
</feature>
<sequence length="303" mass="32827">MANGIKKLIMEDTIYNTEATVADPMVPTLYRVESYVKETSDTFTLAISPTGSALEVKTANQKQLGAAPGQFNMLYVFGMGEVPISISASPAVGGLLTHTTRDVGSVTKALSALKVGDMLGVRGPFGTPWPLERAVGKDVVLVAGGIGLAPLRPVIHELLARRADFGRLVVLYGSRSPADIIFKNELKKWKAQPGVIVYITVDRGSSSWHGSVGVVTRLIPKIRFDPANAIVMICGPEIMMQYTVDALKQRGVSGEDIYVSMERNMKCALGFCGHCQFGEHFICKDGPVFTYDQLSSLFKKPEI</sequence>
<dbReference type="EMBL" id="AP017313">
    <property type="protein sequence ID" value="BAU53814.1"/>
    <property type="molecule type" value="Genomic_DNA"/>
</dbReference>
<keyword evidence="1" id="KW-0479">Metal-binding</keyword>
<dbReference type="CDD" id="cd06221">
    <property type="entry name" value="sulfite_reductase_like"/>
    <property type="match status" value="1"/>
</dbReference>
<dbReference type="PRINTS" id="PR00406">
    <property type="entry name" value="CYTB5RDTASE"/>
</dbReference>
<dbReference type="GO" id="GO:0050660">
    <property type="term" value="F:flavin adenine dinucleotide binding"/>
    <property type="evidence" value="ECO:0007669"/>
    <property type="project" value="InterPro"/>
</dbReference>
<keyword evidence="1" id="KW-0408">Iron</keyword>
<evidence type="ECO:0000313" key="3">
    <source>
        <dbReference type="EMBL" id="BAU53814.1"/>
    </source>
</evidence>
<evidence type="ECO:0000259" key="2">
    <source>
        <dbReference type="PROSITE" id="PS51384"/>
    </source>
</evidence>
<dbReference type="PIRSF" id="PIRSF006816">
    <property type="entry name" value="Cyc3_hyd_g"/>
    <property type="match status" value="1"/>
</dbReference>
<dbReference type="GO" id="GO:0006221">
    <property type="term" value="P:pyrimidine nucleotide biosynthetic process"/>
    <property type="evidence" value="ECO:0007669"/>
    <property type="project" value="InterPro"/>
</dbReference>
<dbReference type="InterPro" id="IPR001433">
    <property type="entry name" value="OxRdtase_FAD/NAD-bd"/>
</dbReference>
<keyword evidence="4" id="KW-1185">Reference proteome</keyword>
<dbReference type="AlphaFoldDB" id="A0A0X8X584"/>
<dbReference type="PROSITE" id="PS51384">
    <property type="entry name" value="FAD_FR"/>
    <property type="match status" value="1"/>
</dbReference>
<dbReference type="SUPFAM" id="SSF63380">
    <property type="entry name" value="Riboflavin synthase domain-like"/>
    <property type="match status" value="1"/>
</dbReference>
<feature type="binding site" evidence="1">
    <location>
        <position position="275"/>
    </location>
    <ligand>
        <name>[2Fe-2S] cluster</name>
        <dbReference type="ChEBI" id="CHEBI:190135"/>
    </ligand>
</feature>
<feature type="binding site" evidence="1">
    <location>
        <position position="267"/>
    </location>
    <ligand>
        <name>[2Fe-2S] cluster</name>
        <dbReference type="ChEBI" id="CHEBI:190135"/>
    </ligand>
</feature>
<dbReference type="KEGG" id="mgot:MgSA37_01985"/>
<dbReference type="PANTHER" id="PTHR43513">
    <property type="entry name" value="DIHYDROOROTATE DEHYDROGENASE B (NAD(+)), ELECTRON TRANSFER SUBUNIT"/>
    <property type="match status" value="1"/>
</dbReference>
<dbReference type="Pfam" id="PF00175">
    <property type="entry name" value="NAD_binding_1"/>
    <property type="match status" value="1"/>
</dbReference>
<dbReference type="Proteomes" id="UP000218263">
    <property type="component" value="Chromosome"/>
</dbReference>
<gene>
    <name evidence="3" type="primary">asrB</name>
    <name evidence="3" type="ORF">MgSA37_01985</name>
</gene>
<dbReference type="GO" id="GO:0051537">
    <property type="term" value="F:2 iron, 2 sulfur cluster binding"/>
    <property type="evidence" value="ECO:0007669"/>
    <property type="project" value="UniProtKB-KW"/>
</dbReference>
<dbReference type="InterPro" id="IPR019480">
    <property type="entry name" value="Dihydroorotate_DH_Fe-S-bd"/>
</dbReference>
<feature type="binding site" evidence="1">
    <location>
        <position position="272"/>
    </location>
    <ligand>
        <name>[2Fe-2S] cluster</name>
        <dbReference type="ChEBI" id="CHEBI:190135"/>
    </ligand>
</feature>
<proteinExistence type="predicted"/>
<dbReference type="InterPro" id="IPR012165">
    <property type="entry name" value="Cyt_c3_hydrogenase_gsu"/>
</dbReference>
<keyword evidence="1" id="KW-0411">Iron-sulfur</keyword>
<dbReference type="Gene3D" id="2.40.30.10">
    <property type="entry name" value="Translation factors"/>
    <property type="match status" value="1"/>
</dbReference>
<evidence type="ECO:0000313" key="4">
    <source>
        <dbReference type="Proteomes" id="UP000218263"/>
    </source>
</evidence>
<dbReference type="PANTHER" id="PTHR43513:SF3">
    <property type="entry name" value="DIHYDROOROTATE DEHYDROGENASE B (NAD(+)), ELECTRON TRANSFER SUBUNIT-RELATED"/>
    <property type="match status" value="1"/>
</dbReference>
<protein>
    <submittedName>
        <fullName evidence="3">Anaerobic sulfite reductase subunit B</fullName>
    </submittedName>
</protein>
<dbReference type="Pfam" id="PF10418">
    <property type="entry name" value="DHODB_Fe-S_bind"/>
    <property type="match status" value="1"/>
</dbReference>
<reference evidence="3 4" key="1">
    <citation type="submission" date="2015-12" db="EMBL/GenBank/DDBJ databases">
        <title>Genome sequence of Mucilaginibacter gotjawali.</title>
        <authorList>
            <person name="Lee J.S."/>
            <person name="Lee K.C."/>
            <person name="Kim K.K."/>
            <person name="Lee B.W."/>
        </authorList>
    </citation>
    <scope>NUCLEOTIDE SEQUENCE [LARGE SCALE GENOMIC DNA]</scope>
    <source>
        <strain evidence="3 4">SA3-7</strain>
    </source>
</reference>
<dbReference type="InterPro" id="IPR050353">
    <property type="entry name" value="PyrK_electron_transfer"/>
</dbReference>
<dbReference type="Gene3D" id="3.40.50.80">
    <property type="entry name" value="Nucleotide-binding domain of ferredoxin-NADP reductase (FNR) module"/>
    <property type="match status" value="1"/>
</dbReference>
<dbReference type="InterPro" id="IPR017927">
    <property type="entry name" value="FAD-bd_FR_type"/>
</dbReference>
<dbReference type="InterPro" id="IPR039261">
    <property type="entry name" value="FNR_nucleotide-bd"/>
</dbReference>
<dbReference type="SUPFAM" id="SSF52343">
    <property type="entry name" value="Ferredoxin reductase-like, C-terminal NADP-linked domain"/>
    <property type="match status" value="1"/>
</dbReference>
<evidence type="ECO:0000256" key="1">
    <source>
        <dbReference type="PIRSR" id="PIRSR006816-2"/>
    </source>
</evidence>
<dbReference type="GO" id="GO:0016491">
    <property type="term" value="F:oxidoreductase activity"/>
    <property type="evidence" value="ECO:0007669"/>
    <property type="project" value="InterPro"/>
</dbReference>
<dbReference type="GO" id="GO:0046872">
    <property type="term" value="F:metal ion binding"/>
    <property type="evidence" value="ECO:0007669"/>
    <property type="project" value="UniProtKB-KW"/>
</dbReference>
<comment type="cofactor">
    <cofactor evidence="1">
        <name>[2Fe-2S] cluster</name>
        <dbReference type="ChEBI" id="CHEBI:190135"/>
    </cofactor>
    <text evidence="1">Binds 1 [2Fe-2S] cluster per subunit.</text>
</comment>
<keyword evidence="1" id="KW-0001">2Fe-2S</keyword>
<organism evidence="3 4">
    <name type="scientific">Mucilaginibacter gotjawali</name>
    <dbReference type="NCBI Taxonomy" id="1550579"/>
    <lineage>
        <taxon>Bacteria</taxon>
        <taxon>Pseudomonadati</taxon>
        <taxon>Bacteroidota</taxon>
        <taxon>Sphingobacteriia</taxon>
        <taxon>Sphingobacteriales</taxon>
        <taxon>Sphingobacteriaceae</taxon>
        <taxon>Mucilaginibacter</taxon>
    </lineage>
</organism>
<dbReference type="PRINTS" id="PR00371">
    <property type="entry name" value="FPNCR"/>
</dbReference>
<feature type="binding site" evidence="1">
    <location>
        <position position="283"/>
    </location>
    <ligand>
        <name>[2Fe-2S] cluster</name>
        <dbReference type="ChEBI" id="CHEBI:190135"/>
    </ligand>
</feature>
<accession>A0A0X8X584</accession>
<dbReference type="InterPro" id="IPR017938">
    <property type="entry name" value="Riboflavin_synthase-like_b-brl"/>
</dbReference>
<dbReference type="InterPro" id="IPR001709">
    <property type="entry name" value="Flavoprot_Pyr_Nucl_cyt_Rdtase"/>
</dbReference>
<name>A0A0X8X584_9SPHI</name>